<dbReference type="InterPro" id="IPR036390">
    <property type="entry name" value="WH_DNA-bd_sf"/>
</dbReference>
<comment type="caution">
    <text evidence="5">The sequence shown here is derived from an EMBL/GenBank/DDBJ whole genome shotgun (WGS) entry which is preliminary data.</text>
</comment>
<evidence type="ECO:0000313" key="6">
    <source>
        <dbReference type="Proteomes" id="UP000561011"/>
    </source>
</evidence>
<accession>A0A853ETZ6</accession>
<evidence type="ECO:0000256" key="3">
    <source>
        <dbReference type="ARBA" id="ARBA00023163"/>
    </source>
</evidence>
<dbReference type="GO" id="GO:0003677">
    <property type="term" value="F:DNA binding"/>
    <property type="evidence" value="ECO:0007669"/>
    <property type="project" value="UniProtKB-KW"/>
</dbReference>
<keyword evidence="1" id="KW-0805">Transcription regulation</keyword>
<dbReference type="AlphaFoldDB" id="A0A853ETZ6"/>
<evidence type="ECO:0000313" key="5">
    <source>
        <dbReference type="EMBL" id="NYS94049.1"/>
    </source>
</evidence>
<dbReference type="EMBL" id="JACBYE010000025">
    <property type="protein sequence ID" value="NYS94049.1"/>
    <property type="molecule type" value="Genomic_DNA"/>
</dbReference>
<evidence type="ECO:0000259" key="4">
    <source>
        <dbReference type="PROSITE" id="PS50995"/>
    </source>
</evidence>
<dbReference type="SUPFAM" id="SSF46785">
    <property type="entry name" value="Winged helix' DNA-binding domain"/>
    <property type="match status" value="1"/>
</dbReference>
<name>A0A853ETZ6_9MICO</name>
<dbReference type="InterPro" id="IPR052526">
    <property type="entry name" value="HTH-type_Bedaq_tolerance"/>
</dbReference>
<dbReference type="Pfam" id="PF01047">
    <property type="entry name" value="MarR"/>
    <property type="match status" value="1"/>
</dbReference>
<protein>
    <submittedName>
        <fullName evidence="5">Winged helix-turn-helix transcriptional regulator</fullName>
    </submittedName>
</protein>
<dbReference type="Gene3D" id="1.10.10.10">
    <property type="entry name" value="Winged helix-like DNA-binding domain superfamily/Winged helix DNA-binding domain"/>
    <property type="match status" value="1"/>
</dbReference>
<dbReference type="InterPro" id="IPR036388">
    <property type="entry name" value="WH-like_DNA-bd_sf"/>
</dbReference>
<dbReference type="PANTHER" id="PTHR39515">
    <property type="entry name" value="CONSERVED PROTEIN"/>
    <property type="match status" value="1"/>
</dbReference>
<dbReference type="CDD" id="cd00090">
    <property type="entry name" value="HTH_ARSR"/>
    <property type="match status" value="1"/>
</dbReference>
<sequence>MTTSTPSAPQPDAPRDASTLGGDLVVACSRFARTAAQAIDVDVSVTMWRMLSNLAHTGDLSVTELAAIERTSQPTVSKMVKRLEAQGLVSRRPDPTDRRSSAVSVTDAGRASLARYRASLTTALAPHLAQLDEDDLRTLDRALDLLAHLTTEVADAGPITSESVT</sequence>
<dbReference type="PANTHER" id="PTHR39515:SF2">
    <property type="entry name" value="HTH-TYPE TRANSCRIPTIONAL REGULATOR RV0880"/>
    <property type="match status" value="1"/>
</dbReference>
<dbReference type="InterPro" id="IPR023187">
    <property type="entry name" value="Tscrpt_reg_MarR-type_CS"/>
</dbReference>
<evidence type="ECO:0000256" key="2">
    <source>
        <dbReference type="ARBA" id="ARBA00023125"/>
    </source>
</evidence>
<dbReference type="PROSITE" id="PS01117">
    <property type="entry name" value="HTH_MARR_1"/>
    <property type="match status" value="1"/>
</dbReference>
<reference evidence="5 6" key="1">
    <citation type="submission" date="2020-07" db="EMBL/GenBank/DDBJ databases">
        <title>MOT database genomes.</title>
        <authorList>
            <person name="Joseph S."/>
            <person name="Aduse-Opoku J."/>
            <person name="Hashim A."/>
            <person name="Wade W."/>
            <person name="Curtis M."/>
        </authorList>
    </citation>
    <scope>NUCLEOTIDE SEQUENCE [LARGE SCALE GENOMIC DNA]</scope>
    <source>
        <strain evidence="5 6">DSM 100099</strain>
    </source>
</reference>
<organism evidence="5 6">
    <name type="scientific">Sanguibacter inulinus</name>
    <dbReference type="NCBI Taxonomy" id="60922"/>
    <lineage>
        <taxon>Bacteria</taxon>
        <taxon>Bacillati</taxon>
        <taxon>Actinomycetota</taxon>
        <taxon>Actinomycetes</taxon>
        <taxon>Micrococcales</taxon>
        <taxon>Sanguibacteraceae</taxon>
        <taxon>Sanguibacter</taxon>
    </lineage>
</organism>
<dbReference type="PROSITE" id="PS50995">
    <property type="entry name" value="HTH_MARR_2"/>
    <property type="match status" value="1"/>
</dbReference>
<keyword evidence="6" id="KW-1185">Reference proteome</keyword>
<dbReference type="RefSeq" id="WP_056128495.1">
    <property type="nucleotide sequence ID" value="NZ_JACBYE010000025.1"/>
</dbReference>
<feature type="domain" description="HTH marR-type" evidence="4">
    <location>
        <begin position="21"/>
        <end position="148"/>
    </location>
</feature>
<keyword evidence="2" id="KW-0238">DNA-binding</keyword>
<dbReference type="InterPro" id="IPR000835">
    <property type="entry name" value="HTH_MarR-typ"/>
</dbReference>
<dbReference type="InterPro" id="IPR011991">
    <property type="entry name" value="ArsR-like_HTH"/>
</dbReference>
<evidence type="ECO:0000256" key="1">
    <source>
        <dbReference type="ARBA" id="ARBA00023015"/>
    </source>
</evidence>
<dbReference type="GO" id="GO:0003700">
    <property type="term" value="F:DNA-binding transcription factor activity"/>
    <property type="evidence" value="ECO:0007669"/>
    <property type="project" value="InterPro"/>
</dbReference>
<dbReference type="PRINTS" id="PR00598">
    <property type="entry name" value="HTHMARR"/>
</dbReference>
<dbReference type="Proteomes" id="UP000561011">
    <property type="component" value="Unassembled WGS sequence"/>
</dbReference>
<proteinExistence type="predicted"/>
<dbReference type="SMART" id="SM00347">
    <property type="entry name" value="HTH_MARR"/>
    <property type="match status" value="1"/>
</dbReference>
<keyword evidence="3" id="KW-0804">Transcription</keyword>
<gene>
    <name evidence="5" type="ORF">HZZ10_11025</name>
</gene>